<dbReference type="PRINTS" id="PR00455">
    <property type="entry name" value="HTHTETR"/>
</dbReference>
<dbReference type="InterPro" id="IPR001647">
    <property type="entry name" value="HTH_TetR"/>
</dbReference>
<dbReference type="Gene3D" id="1.10.10.60">
    <property type="entry name" value="Homeodomain-like"/>
    <property type="match status" value="1"/>
</dbReference>
<keyword evidence="2 4" id="KW-0238">DNA-binding</keyword>
<dbReference type="PANTHER" id="PTHR30055:SF238">
    <property type="entry name" value="MYCOFACTOCIN BIOSYNTHESIS TRANSCRIPTIONAL REGULATOR MFTR-RELATED"/>
    <property type="match status" value="1"/>
</dbReference>
<evidence type="ECO:0000256" key="2">
    <source>
        <dbReference type="ARBA" id="ARBA00023125"/>
    </source>
</evidence>
<dbReference type="RefSeq" id="WP_344780415.1">
    <property type="nucleotide sequence ID" value="NZ_BAAAZW010000002.1"/>
</dbReference>
<dbReference type="SUPFAM" id="SSF48498">
    <property type="entry name" value="Tetracyclin repressor-like, C-terminal domain"/>
    <property type="match status" value="1"/>
</dbReference>
<feature type="DNA-binding region" description="H-T-H motif" evidence="4">
    <location>
        <begin position="61"/>
        <end position="80"/>
    </location>
</feature>
<evidence type="ECO:0000259" key="5">
    <source>
        <dbReference type="PROSITE" id="PS50977"/>
    </source>
</evidence>
<dbReference type="InterPro" id="IPR036271">
    <property type="entry name" value="Tet_transcr_reg_TetR-rel_C_sf"/>
</dbReference>
<dbReference type="Pfam" id="PF00440">
    <property type="entry name" value="TetR_N"/>
    <property type="match status" value="1"/>
</dbReference>
<dbReference type="InterPro" id="IPR050109">
    <property type="entry name" value="HTH-type_TetR-like_transc_reg"/>
</dbReference>
<dbReference type="PANTHER" id="PTHR30055">
    <property type="entry name" value="HTH-TYPE TRANSCRIPTIONAL REGULATOR RUTR"/>
    <property type="match status" value="1"/>
</dbReference>
<evidence type="ECO:0000256" key="4">
    <source>
        <dbReference type="PROSITE-ProRule" id="PRU00335"/>
    </source>
</evidence>
<keyword evidence="1" id="KW-0805">Transcription regulation</keyword>
<accession>A0ABP7NNB7</accession>
<dbReference type="Proteomes" id="UP001418444">
    <property type="component" value="Unassembled WGS sequence"/>
</dbReference>
<dbReference type="PROSITE" id="PS50977">
    <property type="entry name" value="HTH_TETR_2"/>
    <property type="match status" value="1"/>
</dbReference>
<evidence type="ECO:0000313" key="6">
    <source>
        <dbReference type="EMBL" id="GAA3950820.1"/>
    </source>
</evidence>
<gene>
    <name evidence="6" type="ORF">GCM10022231_05620</name>
</gene>
<organism evidence="6 7">
    <name type="scientific">Gordonia caeni</name>
    <dbReference type="NCBI Taxonomy" id="1007097"/>
    <lineage>
        <taxon>Bacteria</taxon>
        <taxon>Bacillati</taxon>
        <taxon>Actinomycetota</taxon>
        <taxon>Actinomycetes</taxon>
        <taxon>Mycobacteriales</taxon>
        <taxon>Gordoniaceae</taxon>
        <taxon>Gordonia</taxon>
    </lineage>
</organism>
<sequence>MEMQSVDSAGASGFITELYSEAGLAGDSSTKRSNKRGLLTRDKLIQAATECFSEYGYTRTRVSDIVHRAGTAQGNFYRHFTSLDDIFLAVLRPGLEELSGAPRNSSSGTGDLAGLVAANTAYLHVYARHRHILRLLREAAAASPNDGFQSLWLRLRGDYVARTQRWLERLAESGEVVPDGLDLLAESLGCLTEQLAYVHVGLPDQTPRRERIDELGRALGEAWYRMLPRRSGTAESAD</sequence>
<dbReference type="EMBL" id="BAAAZW010000002">
    <property type="protein sequence ID" value="GAA3950820.1"/>
    <property type="molecule type" value="Genomic_DNA"/>
</dbReference>
<dbReference type="InterPro" id="IPR009057">
    <property type="entry name" value="Homeodomain-like_sf"/>
</dbReference>
<keyword evidence="3" id="KW-0804">Transcription</keyword>
<keyword evidence="7" id="KW-1185">Reference proteome</keyword>
<reference evidence="7" key="1">
    <citation type="journal article" date="2019" name="Int. J. Syst. Evol. Microbiol.">
        <title>The Global Catalogue of Microorganisms (GCM) 10K type strain sequencing project: providing services to taxonomists for standard genome sequencing and annotation.</title>
        <authorList>
            <consortium name="The Broad Institute Genomics Platform"/>
            <consortium name="The Broad Institute Genome Sequencing Center for Infectious Disease"/>
            <person name="Wu L."/>
            <person name="Ma J."/>
        </authorList>
    </citation>
    <scope>NUCLEOTIDE SEQUENCE [LARGE SCALE GENOMIC DNA]</scope>
    <source>
        <strain evidence="7">JCM 16923</strain>
    </source>
</reference>
<name>A0ABP7NNB7_9ACTN</name>
<dbReference type="SUPFAM" id="SSF46689">
    <property type="entry name" value="Homeodomain-like"/>
    <property type="match status" value="1"/>
</dbReference>
<protein>
    <recommendedName>
        <fullName evidence="5">HTH tetR-type domain-containing protein</fullName>
    </recommendedName>
</protein>
<evidence type="ECO:0000313" key="7">
    <source>
        <dbReference type="Proteomes" id="UP001418444"/>
    </source>
</evidence>
<evidence type="ECO:0000256" key="1">
    <source>
        <dbReference type="ARBA" id="ARBA00023015"/>
    </source>
</evidence>
<dbReference type="Gene3D" id="1.10.357.10">
    <property type="entry name" value="Tetracycline Repressor, domain 2"/>
    <property type="match status" value="1"/>
</dbReference>
<proteinExistence type="predicted"/>
<feature type="domain" description="HTH tetR-type" evidence="5">
    <location>
        <begin position="38"/>
        <end position="98"/>
    </location>
</feature>
<comment type="caution">
    <text evidence="6">The sequence shown here is derived from an EMBL/GenBank/DDBJ whole genome shotgun (WGS) entry which is preliminary data.</text>
</comment>
<evidence type="ECO:0000256" key="3">
    <source>
        <dbReference type="ARBA" id="ARBA00023163"/>
    </source>
</evidence>